<gene>
    <name evidence="5" type="ORF">METZ01_LOCUS336176</name>
</gene>
<sequence>VEIDLLRDISLTRPTIGTWLTLSDPAVAEIMASAGFDWIVVDLEHSVLSIETAGALIRTIDLSG</sequence>
<evidence type="ECO:0000256" key="1">
    <source>
        <dbReference type="ARBA" id="ARBA00005568"/>
    </source>
</evidence>
<evidence type="ECO:0000256" key="2">
    <source>
        <dbReference type="ARBA" id="ARBA00022723"/>
    </source>
</evidence>
<reference evidence="5" key="1">
    <citation type="submission" date="2018-05" db="EMBL/GenBank/DDBJ databases">
        <authorList>
            <person name="Lanie J.A."/>
            <person name="Ng W.-L."/>
            <person name="Kazmierczak K.M."/>
            <person name="Andrzejewski T.M."/>
            <person name="Davidsen T.M."/>
            <person name="Wayne K.J."/>
            <person name="Tettelin H."/>
            <person name="Glass J.I."/>
            <person name="Rusch D."/>
            <person name="Podicherti R."/>
            <person name="Tsui H.-C.T."/>
            <person name="Winkler M.E."/>
        </authorList>
    </citation>
    <scope>NUCLEOTIDE SEQUENCE</scope>
</reference>
<feature type="domain" description="HpcH/HpaI aldolase/citrate lyase" evidence="4">
    <location>
        <begin position="16"/>
        <end position="47"/>
    </location>
</feature>
<dbReference type="SUPFAM" id="SSF51621">
    <property type="entry name" value="Phosphoenolpyruvate/pyruvate domain"/>
    <property type="match status" value="1"/>
</dbReference>
<feature type="non-terminal residue" evidence="5">
    <location>
        <position position="1"/>
    </location>
</feature>
<evidence type="ECO:0000313" key="5">
    <source>
        <dbReference type="EMBL" id="SVC83322.1"/>
    </source>
</evidence>
<dbReference type="InterPro" id="IPR015813">
    <property type="entry name" value="Pyrv/PenolPyrv_kinase-like_dom"/>
</dbReference>
<dbReference type="Gene3D" id="3.20.20.60">
    <property type="entry name" value="Phosphoenolpyruvate-binding domains"/>
    <property type="match status" value="1"/>
</dbReference>
<proteinExistence type="inferred from homology"/>
<dbReference type="GO" id="GO:0046872">
    <property type="term" value="F:metal ion binding"/>
    <property type="evidence" value="ECO:0007669"/>
    <property type="project" value="UniProtKB-KW"/>
</dbReference>
<keyword evidence="3" id="KW-0456">Lyase</keyword>
<organism evidence="5">
    <name type="scientific">marine metagenome</name>
    <dbReference type="NCBI Taxonomy" id="408172"/>
    <lineage>
        <taxon>unclassified sequences</taxon>
        <taxon>metagenomes</taxon>
        <taxon>ecological metagenomes</taxon>
    </lineage>
</organism>
<dbReference type="AlphaFoldDB" id="A0A382QFC9"/>
<dbReference type="Pfam" id="PF03328">
    <property type="entry name" value="HpcH_HpaI"/>
    <property type="match status" value="1"/>
</dbReference>
<dbReference type="InterPro" id="IPR050251">
    <property type="entry name" value="HpcH-HpaI_aldolase"/>
</dbReference>
<evidence type="ECO:0000256" key="3">
    <source>
        <dbReference type="ARBA" id="ARBA00023239"/>
    </source>
</evidence>
<dbReference type="InterPro" id="IPR005000">
    <property type="entry name" value="Aldolase/citrate-lyase_domain"/>
</dbReference>
<dbReference type="InterPro" id="IPR040442">
    <property type="entry name" value="Pyrv_kinase-like_dom_sf"/>
</dbReference>
<evidence type="ECO:0000259" key="4">
    <source>
        <dbReference type="Pfam" id="PF03328"/>
    </source>
</evidence>
<dbReference type="GO" id="GO:0016832">
    <property type="term" value="F:aldehyde-lyase activity"/>
    <property type="evidence" value="ECO:0007669"/>
    <property type="project" value="TreeGrafter"/>
</dbReference>
<accession>A0A382QFC9</accession>
<dbReference type="EMBL" id="UINC01113600">
    <property type="protein sequence ID" value="SVC83322.1"/>
    <property type="molecule type" value="Genomic_DNA"/>
</dbReference>
<keyword evidence="2" id="KW-0479">Metal-binding</keyword>
<feature type="non-terminal residue" evidence="5">
    <location>
        <position position="64"/>
    </location>
</feature>
<name>A0A382QFC9_9ZZZZ</name>
<dbReference type="PANTHER" id="PTHR30502">
    <property type="entry name" value="2-KETO-3-DEOXY-L-RHAMNONATE ALDOLASE"/>
    <property type="match status" value="1"/>
</dbReference>
<dbReference type="GO" id="GO:0005737">
    <property type="term" value="C:cytoplasm"/>
    <property type="evidence" value="ECO:0007669"/>
    <property type="project" value="TreeGrafter"/>
</dbReference>
<protein>
    <recommendedName>
        <fullName evidence="4">HpcH/HpaI aldolase/citrate lyase domain-containing protein</fullName>
    </recommendedName>
</protein>
<comment type="similarity">
    <text evidence="1">Belongs to the HpcH/HpaI aldolase family.</text>
</comment>
<dbReference type="PANTHER" id="PTHR30502:SF0">
    <property type="entry name" value="PHOSPHOENOLPYRUVATE CARBOXYLASE FAMILY PROTEIN"/>
    <property type="match status" value="1"/>
</dbReference>